<dbReference type="Gene3D" id="3.40.50.620">
    <property type="entry name" value="HUPs"/>
    <property type="match status" value="1"/>
</dbReference>
<dbReference type="AlphaFoldDB" id="A0A4D6GVB9"/>
<keyword evidence="4 6" id="KW-0548">Nucleotidyltransferase</keyword>
<comment type="pathway">
    <text evidence="6">Cofactor biosynthesis; NAD(+) biosynthesis; NAD(+) from nicotinamide D-ribonucleotide: step 1/1.</text>
</comment>
<dbReference type="UniPathway" id="UPA00253">
    <property type="reaction ID" value="UER00600"/>
</dbReference>
<reference evidence="10 12" key="2">
    <citation type="submission" date="2019-07" db="EMBL/GenBank/DDBJ databases">
        <title>Genomic Encyclopedia of Archaeal and Bacterial Type Strains, Phase II (KMG-II): from individual species to whole genera.</title>
        <authorList>
            <person name="Goeker M."/>
        </authorList>
    </citation>
    <scope>NUCLEOTIDE SEQUENCE [LARGE SCALE GENOMIC DNA]</scope>
    <source>
        <strain evidence="10 12">DSM 3754</strain>
    </source>
</reference>
<evidence type="ECO:0000313" key="12">
    <source>
        <dbReference type="Proteomes" id="UP000323075"/>
    </source>
</evidence>
<dbReference type="GO" id="GO:0005524">
    <property type="term" value="F:ATP binding"/>
    <property type="evidence" value="ECO:0007669"/>
    <property type="project" value="UniProtKB-KW"/>
</dbReference>
<dbReference type="InterPro" id="IPR014729">
    <property type="entry name" value="Rossmann-like_a/b/a_fold"/>
</dbReference>
<evidence type="ECO:0000259" key="8">
    <source>
        <dbReference type="Pfam" id="PF01467"/>
    </source>
</evidence>
<dbReference type="EC" id="2.7.7.1" evidence="6 7"/>
<dbReference type="GeneID" id="68693250"/>
<dbReference type="NCBIfam" id="TIGR00125">
    <property type="entry name" value="cyt_tran_rel"/>
    <property type="match status" value="1"/>
</dbReference>
<dbReference type="GO" id="GO:0009435">
    <property type="term" value="P:NAD+ biosynthetic process"/>
    <property type="evidence" value="ECO:0007669"/>
    <property type="project" value="UniProtKB-UniRule"/>
</dbReference>
<keyword evidence="2 6" id="KW-0662">Pyridine nucleotide biosynthesis</keyword>
<evidence type="ECO:0000256" key="3">
    <source>
        <dbReference type="ARBA" id="ARBA00022679"/>
    </source>
</evidence>
<dbReference type="CDD" id="cd02166">
    <property type="entry name" value="NMNAT_Archaea"/>
    <property type="match status" value="1"/>
</dbReference>
<dbReference type="SUPFAM" id="SSF52374">
    <property type="entry name" value="Nucleotidylyl transferase"/>
    <property type="match status" value="1"/>
</dbReference>
<dbReference type="RefSeq" id="WP_010902177.1">
    <property type="nucleotide sequence ID" value="NZ_VRYN01000002.1"/>
</dbReference>
<evidence type="ECO:0000256" key="7">
    <source>
        <dbReference type="NCBIfam" id="TIGR01527"/>
    </source>
</evidence>
<protein>
    <recommendedName>
        <fullName evidence="6 7">Nicotinamide-nucleotide adenylyltransferase</fullName>
        <ecNumber evidence="6 7">2.7.7.1</ecNumber>
    </recommendedName>
    <alternativeName>
        <fullName evidence="6">NAD(+) diphosphorylase</fullName>
    </alternativeName>
    <alternativeName>
        <fullName evidence="6">NAD(+) pyrophosphorylase</fullName>
    </alternativeName>
    <alternativeName>
        <fullName evidence="6">NMN adenylyltransferase</fullName>
    </alternativeName>
</protein>
<dbReference type="Proteomes" id="UP000296216">
    <property type="component" value="Chromosome"/>
</dbReference>
<comment type="similarity">
    <text evidence="1 6">Belongs to the archaeal NMN adenylyltransferase family.</text>
</comment>
<dbReference type="Proteomes" id="UP000323075">
    <property type="component" value="Unassembled WGS sequence"/>
</dbReference>
<evidence type="ECO:0000256" key="4">
    <source>
        <dbReference type="ARBA" id="ARBA00022695"/>
    </source>
</evidence>
<sequence>MTRGFYIGRFQPFHTGHRRVIEQIATEVDELVVGIGSAGDSHSARNPFTAGERIMMITKALVEFNLVTYAVPIEDLERNAVWVSHVRSMCPKFEVAYSNNPLVIRLFNEAAVEVRQPPMYDRDVLEGAEIRRRMADGDDWESLVPDAVADVVAEIDGVERIQHVADTDANGHDSGLR</sequence>
<evidence type="ECO:0000256" key="6">
    <source>
        <dbReference type="HAMAP-Rule" id="MF_00243"/>
    </source>
</evidence>
<comment type="catalytic activity">
    <reaction evidence="6">
        <text>beta-nicotinamide D-ribonucleotide + ATP + H(+) = diphosphate + NAD(+)</text>
        <dbReference type="Rhea" id="RHEA:21360"/>
        <dbReference type="ChEBI" id="CHEBI:14649"/>
        <dbReference type="ChEBI" id="CHEBI:15378"/>
        <dbReference type="ChEBI" id="CHEBI:30616"/>
        <dbReference type="ChEBI" id="CHEBI:33019"/>
        <dbReference type="ChEBI" id="CHEBI:57540"/>
        <dbReference type="EC" id="2.7.7.1"/>
    </reaction>
</comment>
<feature type="domain" description="Cytidyltransferase-like" evidence="8">
    <location>
        <begin position="5"/>
        <end position="133"/>
    </location>
</feature>
<dbReference type="HAMAP" id="MF_00243">
    <property type="entry name" value="NMN_adenylyltr"/>
    <property type="match status" value="1"/>
</dbReference>
<evidence type="ECO:0000256" key="5">
    <source>
        <dbReference type="ARBA" id="ARBA00023027"/>
    </source>
</evidence>
<accession>A0A4D6GVB9</accession>
<dbReference type="PANTHER" id="PTHR21342:SF0">
    <property type="entry name" value="BIFUNCTIONAL NMN ADENYLYLTRANSFERASE_NUDIX HYDROLASE"/>
    <property type="match status" value="1"/>
</dbReference>
<reference evidence="9" key="3">
    <citation type="journal article" name="MicrobiologyOpen">
        <title>Whole-genome comparison between the type strain of Halobacterium salinarum (DSM 3754(T)) and the laboratory strains R1 and NRC-1.</title>
        <authorList>
            <person name="Pfeiffer F."/>
            <person name="Losensky G."/>
            <person name="Marchfelder A."/>
            <person name="Habermann B."/>
            <person name="Dyall-Smith M."/>
        </authorList>
    </citation>
    <scope>NUCLEOTIDE SEQUENCE</scope>
    <source>
        <strain evidence="9">91-R6</strain>
    </source>
</reference>
<keyword evidence="5 6" id="KW-0520">NAD</keyword>
<evidence type="ECO:0000256" key="2">
    <source>
        <dbReference type="ARBA" id="ARBA00022642"/>
    </source>
</evidence>
<keyword evidence="3 6" id="KW-0808">Transferase</keyword>
<name>A0A4D6GVB9_HALS9</name>
<dbReference type="InterPro" id="IPR006418">
    <property type="entry name" value="NMN_Atrans_arc"/>
</dbReference>
<dbReference type="SMR" id="A0A4D6GVB9"/>
<dbReference type="NCBIfam" id="TIGR01527">
    <property type="entry name" value="arch_NMN_Atrans"/>
    <property type="match status" value="1"/>
</dbReference>
<dbReference type="GO" id="GO:0005737">
    <property type="term" value="C:cytoplasm"/>
    <property type="evidence" value="ECO:0007669"/>
    <property type="project" value="UniProtKB-SubCell"/>
</dbReference>
<dbReference type="EMBL" id="CP038631">
    <property type="protein sequence ID" value="QCC44157.1"/>
    <property type="molecule type" value="Genomic_DNA"/>
</dbReference>
<evidence type="ECO:0000313" key="10">
    <source>
        <dbReference type="EMBL" id="TYO76794.1"/>
    </source>
</evidence>
<dbReference type="Pfam" id="PF01467">
    <property type="entry name" value="CTP_transf_like"/>
    <property type="match status" value="1"/>
</dbReference>
<dbReference type="EMBL" id="VRYN01000002">
    <property type="protein sequence ID" value="TYO76794.1"/>
    <property type="molecule type" value="Genomic_DNA"/>
</dbReference>
<dbReference type="InterPro" id="IPR004821">
    <property type="entry name" value="Cyt_trans-like"/>
</dbReference>
<dbReference type="PANTHER" id="PTHR21342">
    <property type="entry name" value="PHOSPHOPANTETHEINE ADENYLYLTRANSFERASE"/>
    <property type="match status" value="1"/>
</dbReference>
<dbReference type="NCBIfam" id="NF002243">
    <property type="entry name" value="PRK01153.1"/>
    <property type="match status" value="1"/>
</dbReference>
<evidence type="ECO:0000256" key="1">
    <source>
        <dbReference type="ARBA" id="ARBA00010124"/>
    </source>
</evidence>
<evidence type="ECO:0000313" key="9">
    <source>
        <dbReference type="EMBL" id="QCC44157.1"/>
    </source>
</evidence>
<dbReference type="GO" id="GO:0000309">
    <property type="term" value="F:nicotinamide-nucleotide adenylyltransferase activity"/>
    <property type="evidence" value="ECO:0007669"/>
    <property type="project" value="UniProtKB-UniRule"/>
</dbReference>
<keyword evidence="6" id="KW-0067">ATP-binding</keyword>
<gene>
    <name evidence="9" type="primary">nadM</name>
    <name evidence="10" type="ORF">APQ99_01435</name>
    <name evidence="9" type="ORF">HBSAL_02140</name>
</gene>
<keyword evidence="6" id="KW-0963">Cytoplasm</keyword>
<comment type="subcellular location">
    <subcellularLocation>
        <location evidence="6">Cytoplasm</location>
    </subcellularLocation>
</comment>
<keyword evidence="6" id="KW-0547">Nucleotide-binding</keyword>
<organism evidence="9 11">
    <name type="scientific">Halobacterium salinarum (strain ATCC 33171 / DSM 3754 / JCM 8978 / NBRC 102687 / NCIMB 764 / 91-R6)</name>
    <dbReference type="NCBI Taxonomy" id="2597657"/>
    <lineage>
        <taxon>Archaea</taxon>
        <taxon>Methanobacteriati</taxon>
        <taxon>Methanobacteriota</taxon>
        <taxon>Stenosarchaea group</taxon>
        <taxon>Halobacteria</taxon>
        <taxon>Halobacteriales</taxon>
        <taxon>Halobacteriaceae</taxon>
        <taxon>Halobacterium</taxon>
    </lineage>
</organism>
<evidence type="ECO:0000313" key="11">
    <source>
        <dbReference type="Proteomes" id="UP000296216"/>
    </source>
</evidence>
<proteinExistence type="inferred from homology"/>
<reference evidence="9 11" key="1">
    <citation type="journal article" date="2019" name="Microbiol. Resour. Announc.">
        <title>The Genome Sequence of the Halobacterium salinarum Type Strain Is Closely Related to That of Laboratory Strains NRC-1 and R1.</title>
        <authorList>
            <person name="Pfeiffer F."/>
            <person name="Marchfelder A."/>
            <person name="Habermann B."/>
            <person name="Dyall-Smith M.L."/>
        </authorList>
    </citation>
    <scope>NUCLEOTIDE SEQUENCE [LARGE SCALE GENOMIC DNA]</scope>
    <source>
        <strain evidence="9">91-R6</strain>
        <strain evidence="11">ATCC 33171 / DSM 3754 / JCM 8978 / NBRC 102687 / NCIMB 764 / 91-R6</strain>
    </source>
</reference>